<sequence length="143" mass="16776">MFKIGMTDRLSLYIIILFYSGAFVVGYNFLDKDHDQTFLEADNNKRLIHLVLIKFKEQITSQQFQKLTDGAYNLQAIPVVEQLNFTENISPERLGKGYTHSLTMKFKSANDRDSVYLPHPIHKKFVDYFLPLTESVLVYDFWE</sequence>
<name>F4MN01_9BACT</name>
<proteinExistence type="predicted"/>
<keyword evidence="2" id="KW-0812">Transmembrane</keyword>
<dbReference type="EMBL" id="FQ032826">
    <property type="protein sequence ID" value="CBL87514.1"/>
    <property type="molecule type" value="Genomic_DNA"/>
</dbReference>
<dbReference type="PANTHER" id="PTHR33178:SF10">
    <property type="entry name" value="STRESS-RESPONSE A_B BARREL DOMAIN-CONTAINING PROTEIN"/>
    <property type="match status" value="1"/>
</dbReference>
<feature type="transmembrane region" description="Helical" evidence="2">
    <location>
        <begin position="12"/>
        <end position="30"/>
    </location>
</feature>
<dbReference type="InterPro" id="IPR011008">
    <property type="entry name" value="Dimeric_a/b-barrel"/>
</dbReference>
<evidence type="ECO:0000259" key="3">
    <source>
        <dbReference type="PROSITE" id="PS51502"/>
    </source>
</evidence>
<evidence type="ECO:0000313" key="4">
    <source>
        <dbReference type="EMBL" id="CBL87514.1"/>
    </source>
</evidence>
<dbReference type="InterPro" id="IPR044662">
    <property type="entry name" value="HS1/DABB1-like"/>
</dbReference>
<protein>
    <submittedName>
        <fullName evidence="4">Protein containing stress responsive alpha-beta barrel domain</fullName>
    </submittedName>
</protein>
<dbReference type="Gene3D" id="3.30.70.100">
    <property type="match status" value="1"/>
</dbReference>
<evidence type="ECO:0000256" key="2">
    <source>
        <dbReference type="SAM" id="Phobius"/>
    </source>
</evidence>
<keyword evidence="2" id="KW-0472">Membrane</keyword>
<dbReference type="AlphaFoldDB" id="F4MN01"/>
<reference evidence="4" key="1">
    <citation type="submission" date="2010-05" db="EMBL/GenBank/DDBJ databases">
        <authorList>
            <person name="Genoscope - CEA"/>
        </authorList>
    </citation>
    <scope>NUCLEOTIDE SEQUENCE</scope>
</reference>
<dbReference type="PROSITE" id="PS51502">
    <property type="entry name" value="S_R_A_B_BARREL"/>
    <property type="match status" value="1"/>
</dbReference>
<comment type="subunit">
    <text evidence="1">Homodimer.</text>
</comment>
<dbReference type="Pfam" id="PF07876">
    <property type="entry name" value="Dabb"/>
    <property type="match status" value="1"/>
</dbReference>
<accession>F4MN01</accession>
<evidence type="ECO:0000256" key="1">
    <source>
        <dbReference type="ARBA" id="ARBA00011738"/>
    </source>
</evidence>
<keyword evidence="2" id="KW-1133">Transmembrane helix</keyword>
<feature type="domain" description="Stress-response A/B barrel" evidence="3">
    <location>
        <begin position="47"/>
        <end position="141"/>
    </location>
</feature>
<gene>
    <name evidence="4" type="ORF">S18_873_0008</name>
</gene>
<dbReference type="InterPro" id="IPR013097">
    <property type="entry name" value="Dabb"/>
</dbReference>
<dbReference type="SMART" id="SM00886">
    <property type="entry name" value="Dabb"/>
    <property type="match status" value="1"/>
</dbReference>
<organism evidence="4">
    <name type="scientific">uncultured Flavobacteriia bacterium</name>
    <dbReference type="NCBI Taxonomy" id="212695"/>
    <lineage>
        <taxon>Bacteria</taxon>
        <taxon>Pseudomonadati</taxon>
        <taxon>Bacteroidota</taxon>
        <taxon>Flavobacteriia</taxon>
        <taxon>environmental samples</taxon>
    </lineage>
</organism>
<dbReference type="SUPFAM" id="SSF54909">
    <property type="entry name" value="Dimeric alpha+beta barrel"/>
    <property type="match status" value="1"/>
</dbReference>
<reference evidence="4" key="2">
    <citation type="journal article" date="2012" name="Environ. Microbiol.">
        <title>Genomic content of uncultured Bacteroidetes from contrasting oceanic provinces in the North Atlantic Ocean.</title>
        <authorList>
            <person name="Gomez-Pereira P.R."/>
            <person name="Schuler M."/>
            <person name="Fuchs B.M."/>
            <person name="Bennke C."/>
            <person name="Teeling H."/>
            <person name="Waldmann J."/>
            <person name="Richter M."/>
            <person name="Barbe V."/>
            <person name="Bataille E."/>
            <person name="Glockner F.O."/>
            <person name="Amann R."/>
        </authorList>
    </citation>
    <scope>NUCLEOTIDE SEQUENCE</scope>
</reference>
<dbReference type="PANTHER" id="PTHR33178">
    <property type="match status" value="1"/>
</dbReference>